<name>A0A4Y2IQ69_ARAVE</name>
<comment type="caution">
    <text evidence="2">The sequence shown here is derived from an EMBL/GenBank/DDBJ whole genome shotgun (WGS) entry which is preliminary data.</text>
</comment>
<organism evidence="2 3">
    <name type="scientific">Araneus ventricosus</name>
    <name type="common">Orbweaver spider</name>
    <name type="synonym">Epeira ventricosa</name>
    <dbReference type="NCBI Taxonomy" id="182803"/>
    <lineage>
        <taxon>Eukaryota</taxon>
        <taxon>Metazoa</taxon>
        <taxon>Ecdysozoa</taxon>
        <taxon>Arthropoda</taxon>
        <taxon>Chelicerata</taxon>
        <taxon>Arachnida</taxon>
        <taxon>Araneae</taxon>
        <taxon>Araneomorphae</taxon>
        <taxon>Entelegynae</taxon>
        <taxon>Araneoidea</taxon>
        <taxon>Araneidae</taxon>
        <taxon>Araneus</taxon>
    </lineage>
</organism>
<dbReference type="Proteomes" id="UP000499080">
    <property type="component" value="Unassembled WGS sequence"/>
</dbReference>
<evidence type="ECO:0000256" key="1">
    <source>
        <dbReference type="SAM" id="MobiDB-lite"/>
    </source>
</evidence>
<accession>A0A4Y2IQ69</accession>
<dbReference type="EMBL" id="BGPR01002796">
    <property type="protein sequence ID" value="GBM79042.1"/>
    <property type="molecule type" value="Genomic_DNA"/>
</dbReference>
<sequence>MWMKKQWNKINEDSTLECCEALSDDDIVSRVTCGSEETRNFEECPQSDVENLFYVDQNNKTSDNCIHAPAAPSQNADFPVVPQTDKFGSYLRALRATALTHPATSSYSPVSNSNDSQNPTVTASGSTQNRYYLRERQNGRVVKK</sequence>
<feature type="compositionally biased region" description="Polar residues" evidence="1">
    <location>
        <begin position="117"/>
        <end position="130"/>
    </location>
</feature>
<proteinExistence type="predicted"/>
<gene>
    <name evidence="2" type="ORF">AVEN_264886_1</name>
</gene>
<reference evidence="2 3" key="1">
    <citation type="journal article" date="2019" name="Sci. Rep.">
        <title>Orb-weaving spider Araneus ventricosus genome elucidates the spidroin gene catalogue.</title>
        <authorList>
            <person name="Kono N."/>
            <person name="Nakamura H."/>
            <person name="Ohtoshi R."/>
            <person name="Moran D.A.P."/>
            <person name="Shinohara A."/>
            <person name="Yoshida Y."/>
            <person name="Fujiwara M."/>
            <person name="Mori M."/>
            <person name="Tomita M."/>
            <person name="Arakawa K."/>
        </authorList>
    </citation>
    <scope>NUCLEOTIDE SEQUENCE [LARGE SCALE GENOMIC DNA]</scope>
</reference>
<feature type="compositionally biased region" description="Low complexity" evidence="1">
    <location>
        <begin position="105"/>
        <end position="116"/>
    </location>
</feature>
<dbReference type="OrthoDB" id="5919228at2759"/>
<evidence type="ECO:0000313" key="2">
    <source>
        <dbReference type="EMBL" id="GBM79042.1"/>
    </source>
</evidence>
<dbReference type="AlphaFoldDB" id="A0A4Y2IQ69"/>
<keyword evidence="3" id="KW-1185">Reference proteome</keyword>
<evidence type="ECO:0000313" key="3">
    <source>
        <dbReference type="Proteomes" id="UP000499080"/>
    </source>
</evidence>
<feature type="region of interest" description="Disordered" evidence="1">
    <location>
        <begin position="102"/>
        <end position="144"/>
    </location>
</feature>
<protein>
    <submittedName>
        <fullName evidence="2">Uncharacterized protein</fullName>
    </submittedName>
</protein>